<accession>A0A2C9VZE6</accession>
<gene>
    <name evidence="1" type="ORF">MANES_04G042000</name>
</gene>
<evidence type="ECO:0000313" key="1">
    <source>
        <dbReference type="EMBL" id="OAY51901.1"/>
    </source>
</evidence>
<sequence length="46" mass="5086">MAHQVSIFFFISNAEDENFHSQLEIAVGLESNPDAIFSATEGKQQS</sequence>
<organism evidence="1">
    <name type="scientific">Manihot esculenta</name>
    <name type="common">Cassava</name>
    <name type="synonym">Jatropha manihot</name>
    <dbReference type="NCBI Taxonomy" id="3983"/>
    <lineage>
        <taxon>Eukaryota</taxon>
        <taxon>Viridiplantae</taxon>
        <taxon>Streptophyta</taxon>
        <taxon>Embryophyta</taxon>
        <taxon>Tracheophyta</taxon>
        <taxon>Spermatophyta</taxon>
        <taxon>Magnoliopsida</taxon>
        <taxon>eudicotyledons</taxon>
        <taxon>Gunneridae</taxon>
        <taxon>Pentapetalae</taxon>
        <taxon>rosids</taxon>
        <taxon>fabids</taxon>
        <taxon>Malpighiales</taxon>
        <taxon>Euphorbiaceae</taxon>
        <taxon>Crotonoideae</taxon>
        <taxon>Manihoteae</taxon>
        <taxon>Manihot</taxon>
    </lineage>
</organism>
<dbReference type="EMBL" id="CM004390">
    <property type="protein sequence ID" value="OAY51901.1"/>
    <property type="molecule type" value="Genomic_DNA"/>
</dbReference>
<proteinExistence type="predicted"/>
<name>A0A2C9VZE6_MANES</name>
<reference evidence="1" key="1">
    <citation type="submission" date="2016-02" db="EMBL/GenBank/DDBJ databases">
        <title>WGS assembly of Manihot esculenta.</title>
        <authorList>
            <person name="Bredeson J.V."/>
            <person name="Prochnik S.E."/>
            <person name="Lyons J.B."/>
            <person name="Schmutz J."/>
            <person name="Grimwood J."/>
            <person name="Vrebalov J."/>
            <person name="Bart R.S."/>
            <person name="Amuge T."/>
            <person name="Ferguson M.E."/>
            <person name="Green R."/>
            <person name="Putnam N."/>
            <person name="Stites J."/>
            <person name="Rounsley S."/>
            <person name="Rokhsar D.S."/>
        </authorList>
    </citation>
    <scope>NUCLEOTIDE SEQUENCE [LARGE SCALE GENOMIC DNA]</scope>
    <source>
        <tissue evidence="1">Leaf</tissue>
    </source>
</reference>
<protein>
    <submittedName>
        <fullName evidence="1">Uncharacterized protein</fullName>
    </submittedName>
</protein>
<dbReference type="AlphaFoldDB" id="A0A2C9VZE6"/>